<organism evidence="2 3">
    <name type="scientific">Lentinus brumalis</name>
    <dbReference type="NCBI Taxonomy" id="2498619"/>
    <lineage>
        <taxon>Eukaryota</taxon>
        <taxon>Fungi</taxon>
        <taxon>Dikarya</taxon>
        <taxon>Basidiomycota</taxon>
        <taxon>Agaricomycotina</taxon>
        <taxon>Agaricomycetes</taxon>
        <taxon>Polyporales</taxon>
        <taxon>Polyporaceae</taxon>
        <taxon>Lentinus</taxon>
    </lineage>
</organism>
<name>A0A371CT30_9APHY</name>
<proteinExistence type="predicted"/>
<dbReference type="AlphaFoldDB" id="A0A371CT30"/>
<dbReference type="Gene3D" id="1.20.1280.50">
    <property type="match status" value="1"/>
</dbReference>
<evidence type="ECO:0000313" key="2">
    <source>
        <dbReference type="EMBL" id="RDX43454.1"/>
    </source>
</evidence>
<dbReference type="InterPro" id="IPR036047">
    <property type="entry name" value="F-box-like_dom_sf"/>
</dbReference>
<dbReference type="InterPro" id="IPR001810">
    <property type="entry name" value="F-box_dom"/>
</dbReference>
<gene>
    <name evidence="2" type="ORF">OH76DRAFT_1474857</name>
</gene>
<dbReference type="SUPFAM" id="SSF81383">
    <property type="entry name" value="F-box domain"/>
    <property type="match status" value="1"/>
</dbReference>
<protein>
    <recommendedName>
        <fullName evidence="1">F-box domain-containing protein</fullName>
    </recommendedName>
</protein>
<dbReference type="Proteomes" id="UP000256964">
    <property type="component" value="Unassembled WGS sequence"/>
</dbReference>
<feature type="domain" description="F-box" evidence="1">
    <location>
        <begin position="58"/>
        <end position="104"/>
    </location>
</feature>
<dbReference type="OrthoDB" id="3172239at2759"/>
<sequence>MAHISSEERARLGGLIPAEAQALTSRLLQENQANISTLLERQLELSRLHNSVALFNVKLPVEILVTIFRLAGPLTSPQDAIRLTHVCRAWRTLIHNTPMFWTDFLCPPPGNDLADGTKHPFIVLDAIARTAPMRFTLWIFGRFLPTIRTPSAEPHLSRLSALYLDCRTVEDKDMRPFYDLSLPTSESLELRLDCSILTRPTDSAESPDRFPRLRALTTTCVSFPLAWVGSSLRVLNIRAGGEQAKTPYDARILRCCCLRSVFDLVAVLKRCPDLEELKLFGCLPYFGPHMSQALPVMADFPLPRLDLLDCLKVGDDLGYVRWLLEHFALRPETFLSVCTDSTYDAFSEFLPVRNPLQAIPLLREVEVSVCLPAEQYPHSVLGYAEEADGVTRTRLALLSSDKVGGDALDLLRLFRGLAPIFSPTAVIDLEVTLCEPVRRGQVTAWSWLLRYFPRLVTVTLKAANASEDFFSALAQEGTVPDLLTLRIVLTGAEDMDVVYEEMVSALELRASRGLRLKSFVYRQQMKCERGGELPCPLPVNYVKRLQAIVSKVISRNPKPSDRIARMAIQRASAFACNLLQADRDLRGRVQALAPACTRTSDNVRAQGITSLGLPRLEASWTRIRTPRTPEGCPTLLLLPITTTALFSARRRSRRSSSGVFGLQCDDVHGCKCHSMAMYDVKTSRVTVDVPRPSPRRTALLPPTPCVGVSHAVIAQRPMYPDDQ</sequence>
<dbReference type="Pfam" id="PF12937">
    <property type="entry name" value="F-box-like"/>
    <property type="match status" value="1"/>
</dbReference>
<evidence type="ECO:0000259" key="1">
    <source>
        <dbReference type="Pfam" id="PF12937"/>
    </source>
</evidence>
<reference evidence="2 3" key="1">
    <citation type="journal article" date="2018" name="Biotechnol. Biofuels">
        <title>Integrative visual omics of the white-rot fungus Polyporus brumalis exposes the biotechnological potential of its oxidative enzymes for delignifying raw plant biomass.</title>
        <authorList>
            <person name="Miyauchi S."/>
            <person name="Rancon A."/>
            <person name="Drula E."/>
            <person name="Hage H."/>
            <person name="Chaduli D."/>
            <person name="Favel A."/>
            <person name="Grisel S."/>
            <person name="Henrissat B."/>
            <person name="Herpoel-Gimbert I."/>
            <person name="Ruiz-Duenas F.J."/>
            <person name="Chevret D."/>
            <person name="Hainaut M."/>
            <person name="Lin J."/>
            <person name="Wang M."/>
            <person name="Pangilinan J."/>
            <person name="Lipzen A."/>
            <person name="Lesage-Meessen L."/>
            <person name="Navarro D."/>
            <person name="Riley R."/>
            <person name="Grigoriev I.V."/>
            <person name="Zhou S."/>
            <person name="Raouche S."/>
            <person name="Rosso M.N."/>
        </authorList>
    </citation>
    <scope>NUCLEOTIDE SEQUENCE [LARGE SCALE GENOMIC DNA]</scope>
    <source>
        <strain evidence="2 3">BRFM 1820</strain>
    </source>
</reference>
<accession>A0A371CT30</accession>
<keyword evidence="3" id="KW-1185">Reference proteome</keyword>
<dbReference type="EMBL" id="KZ857464">
    <property type="protein sequence ID" value="RDX43454.1"/>
    <property type="molecule type" value="Genomic_DNA"/>
</dbReference>
<evidence type="ECO:0000313" key="3">
    <source>
        <dbReference type="Proteomes" id="UP000256964"/>
    </source>
</evidence>